<evidence type="ECO:0000256" key="2">
    <source>
        <dbReference type="ARBA" id="ARBA00023315"/>
    </source>
</evidence>
<dbReference type="Gene3D" id="3.40.630.30">
    <property type="match status" value="1"/>
</dbReference>
<dbReference type="PANTHER" id="PTHR10545">
    <property type="entry name" value="DIAMINE N-ACETYLTRANSFERASE"/>
    <property type="match status" value="1"/>
</dbReference>
<gene>
    <name evidence="4" type="ORF">CLV35_3314</name>
</gene>
<protein>
    <submittedName>
        <fullName evidence="4">Acetyltransferase (GNAT) family protein</fullName>
    </submittedName>
</protein>
<dbReference type="OrthoDB" id="9805924at2"/>
<dbReference type="PANTHER" id="PTHR10545:SF42">
    <property type="entry name" value="ACETYLTRANSFERASE"/>
    <property type="match status" value="1"/>
</dbReference>
<dbReference type="InterPro" id="IPR000182">
    <property type="entry name" value="GNAT_dom"/>
</dbReference>
<keyword evidence="1 4" id="KW-0808">Transferase</keyword>
<dbReference type="GO" id="GO:0008080">
    <property type="term" value="F:N-acetyltransferase activity"/>
    <property type="evidence" value="ECO:0007669"/>
    <property type="project" value="TreeGrafter"/>
</dbReference>
<keyword evidence="5" id="KW-1185">Reference proteome</keyword>
<comment type="caution">
    <text evidence="4">The sequence shown here is derived from an EMBL/GenBank/DDBJ whole genome shotgun (WGS) entry which is preliminary data.</text>
</comment>
<evidence type="ECO:0000256" key="1">
    <source>
        <dbReference type="ARBA" id="ARBA00022679"/>
    </source>
</evidence>
<reference evidence="4 5" key="1">
    <citation type="submission" date="2018-10" db="EMBL/GenBank/DDBJ databases">
        <title>Genomic Encyclopedia of Archaeal and Bacterial Type Strains, Phase II (KMG-II): from individual species to whole genera.</title>
        <authorList>
            <person name="Goeker M."/>
        </authorList>
    </citation>
    <scope>NUCLEOTIDE SEQUENCE [LARGE SCALE GENOMIC DNA]</scope>
    <source>
        <strain evidence="4 5">RP-AC37</strain>
    </source>
</reference>
<dbReference type="InterPro" id="IPR016181">
    <property type="entry name" value="Acyl_CoA_acyltransferase"/>
</dbReference>
<evidence type="ECO:0000313" key="5">
    <source>
        <dbReference type="Proteomes" id="UP000281955"/>
    </source>
</evidence>
<dbReference type="AlphaFoldDB" id="A0A420XLW2"/>
<keyword evidence="2" id="KW-0012">Acyltransferase</keyword>
<dbReference type="PROSITE" id="PS51186">
    <property type="entry name" value="GNAT"/>
    <property type="match status" value="1"/>
</dbReference>
<name>A0A420XLW2_9ACTN</name>
<dbReference type="SUPFAM" id="SSF55729">
    <property type="entry name" value="Acyl-CoA N-acyltransferases (Nat)"/>
    <property type="match status" value="1"/>
</dbReference>
<dbReference type="InParanoid" id="A0A420XLW2"/>
<dbReference type="Pfam" id="PF00583">
    <property type="entry name" value="Acetyltransf_1"/>
    <property type="match status" value="1"/>
</dbReference>
<sequence length="160" mass="17831">MPEAPLVQDAPLVRDLRADDRDGWGEVWAGYLAYYQKDLPPEGTSALWDRLTGPAPHPQMFGLGAFAPDGRLLGLAHCIVGPSTWDTADDCYLEDLAVAEDARGRGVGRALIGELVRRAGERGWRRVFWVTEESNARARRLYDSVGSLTDYVQYEVRLEP</sequence>
<evidence type="ECO:0000313" key="4">
    <source>
        <dbReference type="EMBL" id="RKS71514.1"/>
    </source>
</evidence>
<feature type="domain" description="N-acetyltransferase" evidence="3">
    <location>
        <begin position="11"/>
        <end position="160"/>
    </location>
</feature>
<dbReference type="CDD" id="cd04301">
    <property type="entry name" value="NAT_SF"/>
    <property type="match status" value="1"/>
</dbReference>
<proteinExistence type="predicted"/>
<evidence type="ECO:0000259" key="3">
    <source>
        <dbReference type="PROSITE" id="PS51186"/>
    </source>
</evidence>
<dbReference type="EMBL" id="RBWV01000014">
    <property type="protein sequence ID" value="RKS71514.1"/>
    <property type="molecule type" value="Genomic_DNA"/>
</dbReference>
<organism evidence="4 5">
    <name type="scientific">Motilibacter peucedani</name>
    <dbReference type="NCBI Taxonomy" id="598650"/>
    <lineage>
        <taxon>Bacteria</taxon>
        <taxon>Bacillati</taxon>
        <taxon>Actinomycetota</taxon>
        <taxon>Actinomycetes</taxon>
        <taxon>Motilibacterales</taxon>
        <taxon>Motilibacteraceae</taxon>
        <taxon>Motilibacter</taxon>
    </lineage>
</organism>
<dbReference type="InterPro" id="IPR051016">
    <property type="entry name" value="Diverse_Substrate_AcTransf"/>
</dbReference>
<accession>A0A420XLW2</accession>
<dbReference type="Proteomes" id="UP000281955">
    <property type="component" value="Unassembled WGS sequence"/>
</dbReference>